<evidence type="ECO:0000313" key="2">
    <source>
        <dbReference type="EMBL" id="SIM50801.1"/>
    </source>
</evidence>
<dbReference type="Gene3D" id="2.30.310.10">
    <property type="entry name" value="ibrinogen binding protein from staphylococcus aureus domain"/>
    <property type="match status" value="1"/>
</dbReference>
<name>A0A1N5TR54_9ARCH</name>
<dbReference type="Pfam" id="PF05833">
    <property type="entry name" value="NFACT_N"/>
    <property type="match status" value="1"/>
</dbReference>
<dbReference type="PANTHER" id="PTHR15239:SF6">
    <property type="entry name" value="RIBOSOME QUALITY CONTROL COMPLEX SUBUNIT NEMF"/>
    <property type="match status" value="1"/>
</dbReference>
<dbReference type="GO" id="GO:0043023">
    <property type="term" value="F:ribosomal large subunit binding"/>
    <property type="evidence" value="ECO:0007669"/>
    <property type="project" value="TreeGrafter"/>
</dbReference>
<feature type="domain" description="NFACT RNA-binding" evidence="1">
    <location>
        <begin position="454"/>
        <end position="564"/>
    </location>
</feature>
<dbReference type="AlphaFoldDB" id="A0A1N5TR54"/>
<dbReference type="InterPro" id="IPR051608">
    <property type="entry name" value="RQC_Subunit_NEMF"/>
</dbReference>
<evidence type="ECO:0000259" key="1">
    <source>
        <dbReference type="Pfam" id="PF05670"/>
    </source>
</evidence>
<dbReference type="GO" id="GO:0000049">
    <property type="term" value="F:tRNA binding"/>
    <property type="evidence" value="ECO:0007669"/>
    <property type="project" value="TreeGrafter"/>
</dbReference>
<reference evidence="3" key="2">
    <citation type="submission" date="2016-06" db="EMBL/GenBank/DDBJ databases">
        <authorList>
            <person name="Olsen C.W."/>
            <person name="Carey S."/>
            <person name="Hinshaw L."/>
            <person name="Karasin A.I."/>
        </authorList>
    </citation>
    <scope>NUCLEOTIDE SEQUENCE [LARGE SCALE GENOMIC DNA]</scope>
    <source>
        <strain evidence="3">PM4</strain>
    </source>
</reference>
<evidence type="ECO:0000313" key="4">
    <source>
        <dbReference type="Proteomes" id="UP000187822"/>
    </source>
</evidence>
<dbReference type="Proteomes" id="UP000187822">
    <property type="component" value="Chromosome I"/>
</dbReference>
<dbReference type="GO" id="GO:0072344">
    <property type="term" value="P:rescue of stalled ribosome"/>
    <property type="evidence" value="ECO:0007669"/>
    <property type="project" value="TreeGrafter"/>
</dbReference>
<dbReference type="InterPro" id="IPR008532">
    <property type="entry name" value="NFACT_RNA-bd"/>
</dbReference>
<protein>
    <submittedName>
        <fullName evidence="2">RNA-binding protein snRNP</fullName>
    </submittedName>
</protein>
<sequence length="641" mass="74287">MSGKTLFPSKLRFSVKNIFHTSIPCFISLNFIGNLSYRYVKDKESSVDIYAFVNNKRKDLQDSFVKKIYDLGGGKFIFQIHSPTLKKGSFYIDVKKGICLMDAERGQDAGNLAMFLRKKFMDKKIKAIYQINFDRVVRVDFYNGSSFVMELFRDGNLIVLQDDVIEYALNPREWKNRKIIRNEKYIPPSLVDPLSLKSENKIEILEKSKASIVQTMATRFNLGGELSEEILNRAGIDKNLDAKQCTDLIGQIDEKLNECLRETEENKGYFYEEEQLVSPIRLTFLNREPDRIMEDFNDSLQMMMETEIKDTPENLRIRRIVENQEKTIEEYRKASETSREIGVIISSHFQTMKKVLQHLKTSDQERLSFDGFVIEVKSKNKAEKSAEITFNENTFKLFYDRSVGENMTSYFDSSKDYLERIEGAKIAMENSIKGIQEQQVKKKKDRPRFWFETYHWFFTPANHLVISGKNTDTNEKVVKKHMGEKDIYIHADMYGAPSTVIRNEDNAEITEEEITEAAAFAVSFSRAWQNGLTSGSAYWVSPLQVSKTPESGQYVRKGSWIVRGKRNYLFNLPLKLSIRMIDYREAKIAMIYPFRENDSDCVTIIPGSRKRDKVAQEIATKLDTDTEEIMRILPSGNADII</sequence>
<accession>A0A1N5TR54</accession>
<dbReference type="EMBL" id="LT719092">
    <property type="protein sequence ID" value="SJK84505.1"/>
    <property type="molecule type" value="Genomic_DNA"/>
</dbReference>
<evidence type="ECO:0000313" key="3">
    <source>
        <dbReference type="EMBL" id="SJK84505.1"/>
    </source>
</evidence>
<evidence type="ECO:0000313" key="5">
    <source>
        <dbReference type="Proteomes" id="UP000195607"/>
    </source>
</evidence>
<dbReference type="GO" id="GO:1990112">
    <property type="term" value="C:RQC complex"/>
    <property type="evidence" value="ECO:0007669"/>
    <property type="project" value="TreeGrafter"/>
</dbReference>
<dbReference type="PANTHER" id="PTHR15239">
    <property type="entry name" value="NUCLEAR EXPORT MEDIATOR FACTOR NEMF"/>
    <property type="match status" value="1"/>
</dbReference>
<dbReference type="STRING" id="1673428.CPM_0636"/>
<dbReference type="KEGG" id="cdiv:CPM_0636"/>
<reference evidence="4" key="3">
    <citation type="submission" date="2016-06" db="EMBL/GenBank/DDBJ databases">
        <authorList>
            <person name="Toshchakov V.S."/>
        </authorList>
    </citation>
    <scope>NUCLEOTIDE SEQUENCE [LARGE SCALE GENOMIC DNA]</scope>
    <source>
        <strain>PM4 (JCM 30641</strain>
        <strain evidence="4">\VKM B-2940)</strain>
    </source>
</reference>
<gene>
    <name evidence="3" type="ORF">CPM_0636</name>
    <name evidence="2" type="ORF">CSP5_0658</name>
</gene>
<organism evidence="2 5">
    <name type="scientific">Cuniculiplasma divulgatum</name>
    <dbReference type="NCBI Taxonomy" id="1673428"/>
    <lineage>
        <taxon>Archaea</taxon>
        <taxon>Methanobacteriati</taxon>
        <taxon>Thermoplasmatota</taxon>
        <taxon>Thermoplasmata</taxon>
        <taxon>Thermoplasmatales</taxon>
        <taxon>Cuniculiplasmataceae</taxon>
        <taxon>Cuniculiplasma</taxon>
    </lineage>
</organism>
<dbReference type="Pfam" id="PF05670">
    <property type="entry name" value="NFACT-R_1"/>
    <property type="match status" value="1"/>
</dbReference>
<proteinExistence type="predicted"/>
<keyword evidence="4" id="KW-1185">Reference proteome</keyword>
<dbReference type="EMBL" id="LT671858">
    <property type="protein sequence ID" value="SIM50801.1"/>
    <property type="molecule type" value="Genomic_DNA"/>
</dbReference>
<dbReference type="Proteomes" id="UP000195607">
    <property type="component" value="Chromosome I"/>
</dbReference>
<dbReference type="NCBIfam" id="NF041120">
    <property type="entry name" value="RqcH_arch"/>
    <property type="match status" value="1"/>
</dbReference>
<reference evidence="2 5" key="1">
    <citation type="submission" date="2016-04" db="EMBL/GenBank/DDBJ databases">
        <authorList>
            <person name="Evans L.H."/>
            <person name="Alamgir A."/>
            <person name="Owens N."/>
            <person name="Weber N.D."/>
            <person name="Virtaneva K."/>
            <person name="Barbian K."/>
            <person name="Babar A."/>
            <person name="Rosenke K."/>
        </authorList>
    </citation>
    <scope>NUCLEOTIDE SEQUENCE [LARGE SCALE GENOMIC DNA]</scope>
    <source>
        <strain evidence="2">S5</strain>
        <strain evidence="5">S5(T) (JCM 30642 \VKM B-2941)</strain>
    </source>
</reference>